<evidence type="ECO:0000256" key="1">
    <source>
        <dbReference type="ARBA" id="ARBA00008853"/>
    </source>
</evidence>
<dbReference type="InterPro" id="IPR011042">
    <property type="entry name" value="6-blade_b-propeller_TolB-like"/>
</dbReference>
<protein>
    <recommendedName>
        <fullName evidence="2">SMP-30/Gluconolactonase/LRE-like region domain-containing protein</fullName>
    </recommendedName>
</protein>
<evidence type="ECO:0000313" key="3">
    <source>
        <dbReference type="EMBL" id="KGA17804.1"/>
    </source>
</evidence>
<dbReference type="PANTHER" id="PTHR10907">
    <property type="entry name" value="REGUCALCIN"/>
    <property type="match status" value="1"/>
</dbReference>
<gene>
    <name evidence="3" type="ORF">GM51_9645</name>
</gene>
<feature type="domain" description="SMP-30/Gluconolactonase/LRE-like region" evidence="2">
    <location>
        <begin position="16"/>
        <end position="249"/>
    </location>
</feature>
<dbReference type="Gene3D" id="2.120.10.30">
    <property type="entry name" value="TolB, C-terminal domain"/>
    <property type="match status" value="1"/>
</dbReference>
<dbReference type="EMBL" id="JNSL01000054">
    <property type="protein sequence ID" value="KGA17804.1"/>
    <property type="molecule type" value="Genomic_DNA"/>
</dbReference>
<dbReference type="AlphaFoldDB" id="A0A094Q6R3"/>
<comment type="similarity">
    <text evidence="1">Belongs to the SMP-30/CGR1 family.</text>
</comment>
<evidence type="ECO:0000259" key="2">
    <source>
        <dbReference type="Pfam" id="PF08450"/>
    </source>
</evidence>
<dbReference type="InterPro" id="IPR005511">
    <property type="entry name" value="SMP-30"/>
</dbReference>
<dbReference type="PRINTS" id="PR01790">
    <property type="entry name" value="SMP30FAMILY"/>
</dbReference>
<dbReference type="SUPFAM" id="SSF63829">
    <property type="entry name" value="Calcium-dependent phosphotriesterase"/>
    <property type="match status" value="1"/>
</dbReference>
<dbReference type="GO" id="GO:0005509">
    <property type="term" value="F:calcium ion binding"/>
    <property type="evidence" value="ECO:0007669"/>
    <property type="project" value="TreeGrafter"/>
</dbReference>
<dbReference type="PANTHER" id="PTHR10907:SF47">
    <property type="entry name" value="REGUCALCIN"/>
    <property type="match status" value="1"/>
</dbReference>
<name>A0A094Q6R3_9ZZZZ</name>
<dbReference type="Pfam" id="PF08450">
    <property type="entry name" value="SGL"/>
    <property type="match status" value="1"/>
</dbReference>
<proteinExistence type="inferred from homology"/>
<accession>A0A094Q6R3</accession>
<dbReference type="InterPro" id="IPR013658">
    <property type="entry name" value="SGL"/>
</dbReference>
<dbReference type="GO" id="GO:0019853">
    <property type="term" value="P:L-ascorbic acid biosynthetic process"/>
    <property type="evidence" value="ECO:0007669"/>
    <property type="project" value="TreeGrafter"/>
</dbReference>
<dbReference type="GO" id="GO:0004341">
    <property type="term" value="F:gluconolactonase activity"/>
    <property type="evidence" value="ECO:0007669"/>
    <property type="project" value="TreeGrafter"/>
</dbReference>
<organism evidence="3">
    <name type="scientific">freshwater metagenome</name>
    <dbReference type="NCBI Taxonomy" id="449393"/>
    <lineage>
        <taxon>unclassified sequences</taxon>
        <taxon>metagenomes</taxon>
        <taxon>ecological metagenomes</taxon>
    </lineage>
</organism>
<sequence>MSFQPELLLERDANTGEGPVFDGDFLHWVDIPKGLIHKTDLKTLATENLTLGVIVGAAVPFDSKDAYAVAYKGGFATFENNVLNLVNPFLSDPEYRMNDAKCDARGRLWGGSCHMKFNPGQGKLHRWDGNDNNKVMVENLALPNGLGWNKENSMMYLADSITKKIFVSEFHLDDDFVPKFRELITIDSGLPDGLAIDNDGCIWLAIWGGSRIVRISPQGAIISEHHFPVSQPSSCAFGTDGTLYVTSARAGLSDSDLAEQPLAGSLFVLSTNTSGVPVSKFKGV</sequence>
<reference evidence="3" key="1">
    <citation type="submission" date="2014-06" db="EMBL/GenBank/DDBJ databases">
        <title>Key roles for freshwater Actinobacteria revealed by deep metagenomic sequencing.</title>
        <authorList>
            <person name="Ghai R."/>
            <person name="Mizuno C.M."/>
            <person name="Picazo A."/>
            <person name="Camacho A."/>
            <person name="Rodriguez-Valera F."/>
        </authorList>
    </citation>
    <scope>NUCLEOTIDE SEQUENCE</scope>
</reference>
<comment type="caution">
    <text evidence="3">The sequence shown here is derived from an EMBL/GenBank/DDBJ whole genome shotgun (WGS) entry which is preliminary data.</text>
</comment>